<name>A0A9X7CHF2_BACCE</name>
<accession>A0A9X7CHF2</accession>
<evidence type="ECO:0000313" key="2">
    <source>
        <dbReference type="EMBL" id="PGS64079.1"/>
    </source>
</evidence>
<feature type="transmembrane region" description="Helical" evidence="1">
    <location>
        <begin position="98"/>
        <end position="116"/>
    </location>
</feature>
<evidence type="ECO:0000313" key="3">
    <source>
        <dbReference type="Proteomes" id="UP000224203"/>
    </source>
</evidence>
<dbReference type="Proteomes" id="UP000224203">
    <property type="component" value="Unassembled WGS sequence"/>
</dbReference>
<proteinExistence type="predicted"/>
<keyword evidence="1" id="KW-0472">Membrane</keyword>
<dbReference type="AlphaFoldDB" id="A0A9X7CHF2"/>
<keyword evidence="1" id="KW-0812">Transmembrane</keyword>
<dbReference type="EMBL" id="NULI01000270">
    <property type="protein sequence ID" value="PGS64079.1"/>
    <property type="molecule type" value="Genomic_DNA"/>
</dbReference>
<keyword evidence="1" id="KW-1133">Transmembrane helix</keyword>
<evidence type="ECO:0000256" key="1">
    <source>
        <dbReference type="SAM" id="Phobius"/>
    </source>
</evidence>
<organism evidence="2 3">
    <name type="scientific">Bacillus cereus</name>
    <dbReference type="NCBI Taxonomy" id="1396"/>
    <lineage>
        <taxon>Bacteria</taxon>
        <taxon>Bacillati</taxon>
        <taxon>Bacillota</taxon>
        <taxon>Bacilli</taxon>
        <taxon>Bacillales</taxon>
        <taxon>Bacillaceae</taxon>
        <taxon>Bacillus</taxon>
        <taxon>Bacillus cereus group</taxon>
    </lineage>
</organism>
<gene>
    <name evidence="2" type="ORF">COC69_30805</name>
</gene>
<reference evidence="2 3" key="1">
    <citation type="submission" date="2017-09" db="EMBL/GenBank/DDBJ databases">
        <title>Large-scale bioinformatics analysis of Bacillus genomes uncovers conserved roles of natural products in bacterial physiology.</title>
        <authorList>
            <consortium name="Agbiome Team Llc"/>
            <person name="Bleich R.M."/>
            <person name="Grubbs K.J."/>
            <person name="Santa Maria K.C."/>
            <person name="Allen S.E."/>
            <person name="Farag S."/>
            <person name="Shank E.A."/>
            <person name="Bowers A."/>
        </authorList>
    </citation>
    <scope>NUCLEOTIDE SEQUENCE [LARGE SCALE GENOMIC DNA]</scope>
    <source>
        <strain evidence="2 3">AFS041711</strain>
    </source>
</reference>
<feature type="transmembrane region" description="Helical" evidence="1">
    <location>
        <begin position="27"/>
        <end position="45"/>
    </location>
</feature>
<sequence>MLSEKLKKKYCINKESKESLLLIRKRFLRVLCIVLFIKGVRIFLIKNENVKETVSSVFLKVDMENFLKIISVQFITLGIIAVIVGYLIKGISIINNKFFNYIIFLCFSDWVLVYMFPEIYTSVAKSIFIR</sequence>
<protein>
    <submittedName>
        <fullName evidence="2">Uncharacterized protein</fullName>
    </submittedName>
</protein>
<comment type="caution">
    <text evidence="2">The sequence shown here is derived from an EMBL/GenBank/DDBJ whole genome shotgun (WGS) entry which is preliminary data.</text>
</comment>
<feature type="transmembrane region" description="Helical" evidence="1">
    <location>
        <begin position="65"/>
        <end position="86"/>
    </location>
</feature>